<dbReference type="InterPro" id="IPR032816">
    <property type="entry name" value="VTT_dom"/>
</dbReference>
<sequence length="191" mass="22245">MSFEQLEEWFDLFRQFGYIPGFVLIYFRAIIPILPLTLYVILIMHTYGAIVGIIICWLGIVSGTFTMFLIFKRLVNTNKMKQFKTKRSVQRLISFIDRQGLIPLFILLCFPFTPNTLINVVASLSHIKTKYYFIVLTLSKLISITVLGIMGREVTTIFTNPIRAIVTILFFIILWFISKRVEKHFMGSTKE</sequence>
<gene>
    <name evidence="8" type="ORF">BU085_04240</name>
</gene>
<evidence type="ECO:0000256" key="3">
    <source>
        <dbReference type="ARBA" id="ARBA00022692"/>
    </source>
</evidence>
<feature type="transmembrane region" description="Helical" evidence="6">
    <location>
        <begin position="133"/>
        <end position="150"/>
    </location>
</feature>
<comment type="subcellular location">
    <subcellularLocation>
        <location evidence="1 6">Cell membrane</location>
        <topology evidence="1 6">Multi-pass membrane protein</topology>
    </subcellularLocation>
</comment>
<evidence type="ECO:0000313" key="9">
    <source>
        <dbReference type="Proteomes" id="UP000240717"/>
    </source>
</evidence>
<accession>A0A2T4Q1Q2</accession>
<evidence type="ECO:0000313" key="8">
    <source>
        <dbReference type="EMBL" id="PTI51631.1"/>
    </source>
</evidence>
<evidence type="ECO:0000256" key="5">
    <source>
        <dbReference type="ARBA" id="ARBA00023136"/>
    </source>
</evidence>
<dbReference type="STRING" id="1194526.A284_08900"/>
<dbReference type="EMBL" id="PZEV01000010">
    <property type="protein sequence ID" value="PTI51631.1"/>
    <property type="molecule type" value="Genomic_DNA"/>
</dbReference>
<comment type="caution">
    <text evidence="8">The sequence shown here is derived from an EMBL/GenBank/DDBJ whole genome shotgun (WGS) entry which is preliminary data.</text>
</comment>
<dbReference type="Pfam" id="PF09335">
    <property type="entry name" value="VTT_dom"/>
    <property type="match status" value="1"/>
</dbReference>
<dbReference type="PANTHER" id="PTHR12677:SF55">
    <property type="entry name" value="UNDECAPRENYL PHOSPHATE TRANSPORTER SAOUHSC_00901-RELATED"/>
    <property type="match status" value="1"/>
</dbReference>
<comment type="similarity">
    <text evidence="6">Belongs to the TVP38/TMEM64 family.</text>
</comment>
<feature type="domain" description="VTT" evidence="7">
    <location>
        <begin position="35"/>
        <end position="152"/>
    </location>
</feature>
<keyword evidence="2 6" id="KW-1003">Cell membrane</keyword>
<dbReference type="PANTHER" id="PTHR12677">
    <property type="entry name" value="GOLGI APPARATUS MEMBRANE PROTEIN TVP38-RELATED"/>
    <property type="match status" value="1"/>
</dbReference>
<feature type="transmembrane region" description="Helical" evidence="6">
    <location>
        <begin position="21"/>
        <end position="43"/>
    </location>
</feature>
<name>A0A2T4Q1Q2_STAWA</name>
<dbReference type="InterPro" id="IPR015414">
    <property type="entry name" value="TMEM64"/>
</dbReference>
<feature type="transmembrane region" description="Helical" evidence="6">
    <location>
        <begin position="162"/>
        <end position="178"/>
    </location>
</feature>
<proteinExistence type="inferred from homology"/>
<feature type="transmembrane region" description="Helical" evidence="6">
    <location>
        <begin position="49"/>
        <end position="71"/>
    </location>
</feature>
<protein>
    <recommendedName>
        <fullName evidence="6">TVP38/TMEM64 family membrane protein</fullName>
    </recommendedName>
</protein>
<evidence type="ECO:0000259" key="7">
    <source>
        <dbReference type="Pfam" id="PF09335"/>
    </source>
</evidence>
<feature type="transmembrane region" description="Helical" evidence="6">
    <location>
        <begin position="92"/>
        <end position="113"/>
    </location>
</feature>
<dbReference type="Proteomes" id="UP000240717">
    <property type="component" value="Unassembled WGS sequence"/>
</dbReference>
<evidence type="ECO:0000256" key="1">
    <source>
        <dbReference type="ARBA" id="ARBA00004651"/>
    </source>
</evidence>
<evidence type="ECO:0000256" key="6">
    <source>
        <dbReference type="RuleBase" id="RU366058"/>
    </source>
</evidence>
<evidence type="ECO:0000256" key="4">
    <source>
        <dbReference type="ARBA" id="ARBA00022989"/>
    </source>
</evidence>
<dbReference type="GO" id="GO:0005886">
    <property type="term" value="C:plasma membrane"/>
    <property type="evidence" value="ECO:0007669"/>
    <property type="project" value="UniProtKB-SubCell"/>
</dbReference>
<organism evidence="8 9">
    <name type="scientific">Staphylococcus warneri</name>
    <dbReference type="NCBI Taxonomy" id="1292"/>
    <lineage>
        <taxon>Bacteria</taxon>
        <taxon>Bacillati</taxon>
        <taxon>Bacillota</taxon>
        <taxon>Bacilli</taxon>
        <taxon>Bacillales</taxon>
        <taxon>Staphylococcaceae</taxon>
        <taxon>Staphylococcus</taxon>
    </lineage>
</organism>
<keyword evidence="3 6" id="KW-0812">Transmembrane</keyword>
<keyword evidence="5 6" id="KW-0472">Membrane</keyword>
<reference evidence="8 9" key="1">
    <citation type="journal article" date="2016" name="Front. Microbiol.">
        <title>Comprehensive Phylogenetic Analysis of Bovine Non-aureus Staphylococci Species Based on Whole-Genome Sequencing.</title>
        <authorList>
            <person name="Naushad S."/>
            <person name="Barkema H.W."/>
            <person name="Luby C."/>
            <person name="Condas L.A."/>
            <person name="Nobrega D.B."/>
            <person name="Carson D.A."/>
            <person name="De Buck J."/>
        </authorList>
    </citation>
    <scope>NUCLEOTIDE SEQUENCE [LARGE SCALE GENOMIC DNA]</scope>
    <source>
        <strain evidence="8 9">SNUC 2993</strain>
    </source>
</reference>
<evidence type="ECO:0000256" key="2">
    <source>
        <dbReference type="ARBA" id="ARBA00022475"/>
    </source>
</evidence>
<keyword evidence="4 6" id="KW-1133">Transmembrane helix</keyword>
<dbReference type="RefSeq" id="WP_002450797.1">
    <property type="nucleotide sequence ID" value="NZ_CP054017.1"/>
</dbReference>
<dbReference type="AlphaFoldDB" id="A0A2T4Q1Q2"/>